<accession>A0A317VSY2</accession>
<proteinExistence type="predicted"/>
<dbReference type="Pfam" id="PF20150">
    <property type="entry name" value="2EXR"/>
    <property type="match status" value="1"/>
</dbReference>
<dbReference type="OrthoDB" id="3546385at2759"/>
<protein>
    <recommendedName>
        <fullName evidence="1">2EXR domain-containing protein</fullName>
    </recommendedName>
</protein>
<dbReference type="EMBL" id="MSFK01000028">
    <property type="protein sequence ID" value="PWY76042.1"/>
    <property type="molecule type" value="Genomic_DNA"/>
</dbReference>
<dbReference type="Proteomes" id="UP000246702">
    <property type="component" value="Unassembled WGS sequence"/>
</dbReference>
<gene>
    <name evidence="2" type="ORF">BO94DRAFT_549354</name>
</gene>
<keyword evidence="3" id="KW-1185">Reference proteome</keyword>
<reference evidence="2 3" key="1">
    <citation type="submission" date="2016-12" db="EMBL/GenBank/DDBJ databases">
        <title>The genomes of Aspergillus section Nigri reveals drivers in fungal speciation.</title>
        <authorList>
            <consortium name="DOE Joint Genome Institute"/>
            <person name="Vesth T.C."/>
            <person name="Nybo J."/>
            <person name="Theobald S."/>
            <person name="Brandl J."/>
            <person name="Frisvad J.C."/>
            <person name="Nielsen K.F."/>
            <person name="Lyhne E.K."/>
            <person name="Kogle M.E."/>
            <person name="Kuo A."/>
            <person name="Riley R."/>
            <person name="Clum A."/>
            <person name="Nolan M."/>
            <person name="Lipzen A."/>
            <person name="Salamov A."/>
            <person name="Henrissat B."/>
            <person name="Wiebenga A."/>
            <person name="De Vries R.P."/>
            <person name="Grigoriev I.V."/>
            <person name="Mortensen U.H."/>
            <person name="Andersen M.R."/>
            <person name="Baker S.E."/>
        </authorList>
    </citation>
    <scope>NUCLEOTIDE SEQUENCE [LARGE SCALE GENOMIC DNA]</scope>
    <source>
        <strain evidence="2 3">CBS 115572</strain>
    </source>
</reference>
<evidence type="ECO:0000313" key="3">
    <source>
        <dbReference type="Proteomes" id="UP000246702"/>
    </source>
</evidence>
<sequence>MDTAAIGFPLFPCLPTELRLQIWEEALPKLRRPLYMYRLGCWGRGSVSETHIHYEFKHRRLRDLVFSTSLFFVNCETRYVVLRWMRKHGIQMMYDPETSSFRFRRSFNPQSDIILIPATEWACFIVDPWMLVQAERLGPRAVTVGVPGYTHIAIPMEICESKRFFLGDLFRRVYWSTIEKIFVVTNAQDMLEGDVIKAGQHWELDSFTGFPIFVWNSERRLFEPHHNVLYEGTWDYVLERLQEASGGMMNLSGWEEGHRLEVHSVSVIRM</sequence>
<dbReference type="InterPro" id="IPR045518">
    <property type="entry name" value="2EXR"/>
</dbReference>
<dbReference type="RefSeq" id="XP_025464039.1">
    <property type="nucleotide sequence ID" value="XM_025613440.1"/>
</dbReference>
<comment type="caution">
    <text evidence="2">The sequence shown here is derived from an EMBL/GenBank/DDBJ whole genome shotgun (WGS) entry which is preliminary data.</text>
</comment>
<organism evidence="2 3">
    <name type="scientific">Aspergillus sclerotioniger CBS 115572</name>
    <dbReference type="NCBI Taxonomy" id="1450535"/>
    <lineage>
        <taxon>Eukaryota</taxon>
        <taxon>Fungi</taxon>
        <taxon>Dikarya</taxon>
        <taxon>Ascomycota</taxon>
        <taxon>Pezizomycotina</taxon>
        <taxon>Eurotiomycetes</taxon>
        <taxon>Eurotiomycetidae</taxon>
        <taxon>Eurotiales</taxon>
        <taxon>Aspergillaceae</taxon>
        <taxon>Aspergillus</taxon>
        <taxon>Aspergillus subgen. Circumdati</taxon>
    </lineage>
</organism>
<name>A0A317VSY2_9EURO</name>
<evidence type="ECO:0000259" key="1">
    <source>
        <dbReference type="Pfam" id="PF20150"/>
    </source>
</evidence>
<feature type="domain" description="2EXR" evidence="1">
    <location>
        <begin position="8"/>
        <end position="114"/>
    </location>
</feature>
<evidence type="ECO:0000313" key="2">
    <source>
        <dbReference type="EMBL" id="PWY76042.1"/>
    </source>
</evidence>
<dbReference type="AlphaFoldDB" id="A0A317VSY2"/>
<dbReference type="GeneID" id="37115583"/>